<name>A0ABQ9HMW0_9NEOP</name>
<keyword evidence="2" id="KW-1185">Reference proteome</keyword>
<sequence length="123" mass="14505">MFIVSPEGCLKYLANQSICQTFYKLRSVTSLHAFITNKFILLHKNEQKIMILKSQSRENMKNKFSVYTMIQMMVKNSIDRLFTYLFLTTLLIKLIRCSCFIRMGFVHWNFFSEGNVLNLQTVA</sequence>
<evidence type="ECO:0000313" key="1">
    <source>
        <dbReference type="EMBL" id="KAJ8885520.1"/>
    </source>
</evidence>
<organism evidence="1 2">
    <name type="scientific">Dryococelus australis</name>
    <dbReference type="NCBI Taxonomy" id="614101"/>
    <lineage>
        <taxon>Eukaryota</taxon>
        <taxon>Metazoa</taxon>
        <taxon>Ecdysozoa</taxon>
        <taxon>Arthropoda</taxon>
        <taxon>Hexapoda</taxon>
        <taxon>Insecta</taxon>
        <taxon>Pterygota</taxon>
        <taxon>Neoptera</taxon>
        <taxon>Polyneoptera</taxon>
        <taxon>Phasmatodea</taxon>
        <taxon>Verophasmatodea</taxon>
        <taxon>Anareolatae</taxon>
        <taxon>Phasmatidae</taxon>
        <taxon>Eurycanthinae</taxon>
        <taxon>Dryococelus</taxon>
    </lineage>
</organism>
<reference evidence="1 2" key="1">
    <citation type="submission" date="2023-02" db="EMBL/GenBank/DDBJ databases">
        <title>LHISI_Scaffold_Assembly.</title>
        <authorList>
            <person name="Stuart O.P."/>
            <person name="Cleave R."/>
            <person name="Magrath M.J.L."/>
            <person name="Mikheyev A.S."/>
        </authorList>
    </citation>
    <scope>NUCLEOTIDE SEQUENCE [LARGE SCALE GENOMIC DNA]</scope>
    <source>
        <strain evidence="1">Daus_M_001</strain>
        <tissue evidence="1">Leg muscle</tissue>
    </source>
</reference>
<protein>
    <submittedName>
        <fullName evidence="1">Uncharacterized protein</fullName>
    </submittedName>
</protein>
<dbReference type="Proteomes" id="UP001159363">
    <property type="component" value="Chromosome X"/>
</dbReference>
<evidence type="ECO:0000313" key="2">
    <source>
        <dbReference type="Proteomes" id="UP001159363"/>
    </source>
</evidence>
<dbReference type="EMBL" id="JARBHB010000004">
    <property type="protein sequence ID" value="KAJ8885520.1"/>
    <property type="molecule type" value="Genomic_DNA"/>
</dbReference>
<gene>
    <name evidence="1" type="ORF">PR048_011718</name>
</gene>
<proteinExistence type="predicted"/>
<comment type="caution">
    <text evidence="1">The sequence shown here is derived from an EMBL/GenBank/DDBJ whole genome shotgun (WGS) entry which is preliminary data.</text>
</comment>
<accession>A0ABQ9HMW0</accession>